<evidence type="ECO:0000313" key="5">
    <source>
        <dbReference type="EMBL" id="CAF3936029.1"/>
    </source>
</evidence>
<dbReference type="Proteomes" id="UP000681722">
    <property type="component" value="Unassembled WGS sequence"/>
</dbReference>
<sequence length="363" mass="41372">MQRGNFSISIPGDHTCYRKLAPCGDVDTIDKRTKLTAGKAYTIEFQQNLNHYYTQNPGKLDVSFALGEHPSESDFEVLASVNDYNAMNQITQTNFSLDVMLPDVTCEKCVIRVRYLSNNLDEDDRGTIFYQCSDVELTKEVVNEQIIEQAKKRIQQTKMRKEKQNDPHDCCAPPSFSTVFLHNIMFIPKTDHRSSGVIFYDQPSKMMRVFLMAGSGKGNTTEDGRFNMWMNFTSGRQYYHNINAGTCDLYGLDFWNDWCFGNTFNQSEDFVAANVSCATDVSGFTCNHWQNGDFRFDSYVKPSSEHGCWPAGISRSSNEKVAYFGFVEGPFPPSTWIPDPICTKQKKLKHAHNPLAFLKLNKL</sequence>
<dbReference type="EMBL" id="CAJOBC010007555">
    <property type="protein sequence ID" value="CAF3936029.1"/>
    <property type="molecule type" value="Genomic_DNA"/>
</dbReference>
<dbReference type="Proteomes" id="UP000682733">
    <property type="component" value="Unassembled WGS sequence"/>
</dbReference>
<dbReference type="PANTHER" id="PTHR37916">
    <property type="entry name" value="CHITIN-BINDING TYPE-4 DOMAIN-CONTAINING PROTEIN"/>
    <property type="match status" value="1"/>
</dbReference>
<comment type="caution">
    <text evidence="3">The sequence shown here is derived from an EMBL/GenBank/DDBJ whole genome shotgun (WGS) entry which is preliminary data.</text>
</comment>
<dbReference type="Proteomes" id="UP000663829">
    <property type="component" value="Unassembled WGS sequence"/>
</dbReference>
<dbReference type="AlphaFoldDB" id="A0A814UBD3"/>
<dbReference type="Pfam" id="PF20238">
    <property type="entry name" value="BIM1-like_dom"/>
    <property type="match status" value="1"/>
</dbReference>
<evidence type="ECO:0000313" key="2">
    <source>
        <dbReference type="EMBL" id="CAF0954160.1"/>
    </source>
</evidence>
<keyword evidence="6" id="KW-1185">Reference proteome</keyword>
<name>A0A814UBD3_9BILA</name>
<dbReference type="EMBL" id="CAJOBA010004921">
    <property type="protein sequence ID" value="CAF3727766.1"/>
    <property type="molecule type" value="Genomic_DNA"/>
</dbReference>
<reference evidence="3" key="1">
    <citation type="submission" date="2021-02" db="EMBL/GenBank/DDBJ databases">
        <authorList>
            <person name="Nowell W R."/>
        </authorList>
    </citation>
    <scope>NUCLEOTIDE SEQUENCE</scope>
</reference>
<gene>
    <name evidence="3" type="ORF">GPM918_LOCUS22244</name>
    <name evidence="2" type="ORF">OVA965_LOCUS12297</name>
    <name evidence="5" type="ORF">SRO942_LOCUS22240</name>
    <name evidence="4" type="ORF">TMI583_LOCUS12304</name>
</gene>
<dbReference type="Proteomes" id="UP000677228">
    <property type="component" value="Unassembled WGS sequence"/>
</dbReference>
<dbReference type="PANTHER" id="PTHR37916:SF2">
    <property type="entry name" value="CHITIN-BINDING TYPE-4 DOMAIN-CONTAINING PROTEIN"/>
    <property type="match status" value="1"/>
</dbReference>
<evidence type="ECO:0000313" key="3">
    <source>
        <dbReference type="EMBL" id="CAF1172133.1"/>
    </source>
</evidence>
<evidence type="ECO:0000313" key="4">
    <source>
        <dbReference type="EMBL" id="CAF3727766.1"/>
    </source>
</evidence>
<accession>A0A814UBD3</accession>
<organism evidence="3 6">
    <name type="scientific">Didymodactylos carnosus</name>
    <dbReference type="NCBI Taxonomy" id="1234261"/>
    <lineage>
        <taxon>Eukaryota</taxon>
        <taxon>Metazoa</taxon>
        <taxon>Spiralia</taxon>
        <taxon>Gnathifera</taxon>
        <taxon>Rotifera</taxon>
        <taxon>Eurotatoria</taxon>
        <taxon>Bdelloidea</taxon>
        <taxon>Philodinida</taxon>
        <taxon>Philodinidae</taxon>
        <taxon>Didymodactylos</taxon>
    </lineage>
</organism>
<evidence type="ECO:0000259" key="1">
    <source>
        <dbReference type="Pfam" id="PF20238"/>
    </source>
</evidence>
<dbReference type="EMBL" id="CAJNOQ010007556">
    <property type="protein sequence ID" value="CAF1172133.1"/>
    <property type="molecule type" value="Genomic_DNA"/>
</dbReference>
<dbReference type="OrthoDB" id="10254111at2759"/>
<dbReference type="InterPro" id="IPR046530">
    <property type="entry name" value="BIM1-like_dom"/>
</dbReference>
<protein>
    <recommendedName>
        <fullName evidence="1">Copper acquisition factor BIM1-like domain-containing protein</fullName>
    </recommendedName>
</protein>
<feature type="domain" description="Copper acquisition factor BIM1-like" evidence="1">
    <location>
        <begin position="19"/>
        <end position="140"/>
    </location>
</feature>
<evidence type="ECO:0000313" key="6">
    <source>
        <dbReference type="Proteomes" id="UP000663829"/>
    </source>
</evidence>
<dbReference type="EMBL" id="CAJNOK010004915">
    <property type="protein sequence ID" value="CAF0954160.1"/>
    <property type="molecule type" value="Genomic_DNA"/>
</dbReference>
<proteinExistence type="predicted"/>